<comment type="subcellular location">
    <subcellularLocation>
        <location evidence="1 14">Cell membrane</location>
        <topology evidence="1 14">Single-pass membrane protein</topology>
    </subcellularLocation>
</comment>
<evidence type="ECO:0000256" key="4">
    <source>
        <dbReference type="ARBA" id="ARBA00022475"/>
    </source>
</evidence>
<sequence length="192" mass="20712">MKVLNSTLFAAEDAAEPNPLLPETYDIVWSAVIVVIIAVVFTRYVLPKFQAVLDERSAQIEGGIKKAEQAQAQADKAVEEQERLLVEARTEAAQVREEARAEGAAIIKELKAKANDEAARITETAHRQIEAERQSASVSLRSEVGALATDLASKIVGESLEDSARQSRVVDRFLDELDAAEGAVPAGSSKEA</sequence>
<dbReference type="Gene3D" id="1.20.5.620">
    <property type="entry name" value="F1F0 ATP synthase subunit B, membrane domain"/>
    <property type="match status" value="1"/>
</dbReference>
<evidence type="ECO:0000256" key="6">
    <source>
        <dbReference type="ARBA" id="ARBA00022692"/>
    </source>
</evidence>
<evidence type="ECO:0000256" key="9">
    <source>
        <dbReference type="ARBA" id="ARBA00023065"/>
    </source>
</evidence>
<evidence type="ECO:0000313" key="18">
    <source>
        <dbReference type="Proteomes" id="UP000675409"/>
    </source>
</evidence>
<comment type="function">
    <text evidence="14">Component of the F(0) channel, it forms part of the peripheral stalk, linking F(1) to F(0).</text>
</comment>
<dbReference type="InterPro" id="IPR005864">
    <property type="entry name" value="ATP_synth_F0_bsu_bac"/>
</dbReference>
<dbReference type="InterPro" id="IPR028987">
    <property type="entry name" value="ATP_synth_B-like_membr_sf"/>
</dbReference>
<keyword evidence="16" id="KW-0175">Coiled coil</keyword>
<protein>
    <recommendedName>
        <fullName evidence="14">ATP synthase subunit b</fullName>
    </recommendedName>
    <alternativeName>
        <fullName evidence="14">ATP synthase F(0) sector subunit b</fullName>
    </alternativeName>
    <alternativeName>
        <fullName evidence="14">ATPase subunit I</fullName>
    </alternativeName>
    <alternativeName>
        <fullName evidence="14">F-type ATPase subunit b</fullName>
        <shortName evidence="14">F-ATPase subunit b</shortName>
    </alternativeName>
</protein>
<feature type="transmembrane region" description="Helical" evidence="14">
    <location>
        <begin position="27"/>
        <end position="46"/>
    </location>
</feature>
<dbReference type="InterPro" id="IPR002146">
    <property type="entry name" value="ATP_synth_b/b'su_bac/chlpt"/>
</dbReference>
<comment type="function">
    <text evidence="12 14">F(1)F(0) ATP synthase produces ATP from ADP in the presence of a proton or sodium gradient. F-type ATPases consist of two structural domains, F(1) containing the extramembraneous catalytic core and F(0) containing the membrane proton channel, linked together by a central stalk and a peripheral stalk. During catalysis, ATP synthesis in the catalytic domain of F(1) is coupled via a rotary mechanism of the central stalk subunits to proton translocation.</text>
</comment>
<evidence type="ECO:0000256" key="3">
    <source>
        <dbReference type="ARBA" id="ARBA00022448"/>
    </source>
</evidence>
<dbReference type="Pfam" id="PF00430">
    <property type="entry name" value="ATP-synt_B"/>
    <property type="match status" value="1"/>
</dbReference>
<dbReference type="NCBIfam" id="NF004412">
    <property type="entry name" value="PRK05759.1-3"/>
    <property type="match status" value="1"/>
</dbReference>
<dbReference type="NCBIfam" id="TIGR01144">
    <property type="entry name" value="ATP_synt_b"/>
    <property type="match status" value="1"/>
</dbReference>
<organism evidence="17 18">
    <name type="scientific">Myceligenerans indicum</name>
    <dbReference type="NCBI Taxonomy" id="2593663"/>
    <lineage>
        <taxon>Bacteria</taxon>
        <taxon>Bacillati</taxon>
        <taxon>Actinomycetota</taxon>
        <taxon>Actinomycetes</taxon>
        <taxon>Micrococcales</taxon>
        <taxon>Promicromonosporaceae</taxon>
        <taxon>Myceligenerans</taxon>
    </lineage>
</organism>
<keyword evidence="7 14" id="KW-0375">Hydrogen ion transport</keyword>
<keyword evidence="18" id="KW-1185">Reference proteome</keyword>
<evidence type="ECO:0000256" key="2">
    <source>
        <dbReference type="ARBA" id="ARBA00005513"/>
    </source>
</evidence>
<gene>
    <name evidence="14" type="primary">atpF</name>
    <name evidence="17" type="ORF">HGK34_05965</name>
</gene>
<dbReference type="Proteomes" id="UP000675409">
    <property type="component" value="Unassembled WGS sequence"/>
</dbReference>
<evidence type="ECO:0000256" key="16">
    <source>
        <dbReference type="SAM" id="Coils"/>
    </source>
</evidence>
<keyword evidence="9 14" id="KW-0406">Ion transport</keyword>
<evidence type="ECO:0000256" key="5">
    <source>
        <dbReference type="ARBA" id="ARBA00022547"/>
    </source>
</evidence>
<evidence type="ECO:0000256" key="8">
    <source>
        <dbReference type="ARBA" id="ARBA00022989"/>
    </source>
</evidence>
<evidence type="ECO:0000256" key="15">
    <source>
        <dbReference type="RuleBase" id="RU003848"/>
    </source>
</evidence>
<evidence type="ECO:0000256" key="12">
    <source>
        <dbReference type="ARBA" id="ARBA00025198"/>
    </source>
</evidence>
<keyword evidence="4 14" id="KW-1003">Cell membrane</keyword>
<evidence type="ECO:0000256" key="1">
    <source>
        <dbReference type="ARBA" id="ARBA00004162"/>
    </source>
</evidence>
<proteinExistence type="inferred from homology"/>
<keyword evidence="10 14" id="KW-0472">Membrane</keyword>
<evidence type="ECO:0000256" key="10">
    <source>
        <dbReference type="ARBA" id="ARBA00023136"/>
    </source>
</evidence>
<keyword evidence="6 14" id="KW-0812">Transmembrane</keyword>
<feature type="coiled-coil region" evidence="16">
    <location>
        <begin position="60"/>
        <end position="98"/>
    </location>
</feature>
<dbReference type="HAMAP" id="MF_01398">
    <property type="entry name" value="ATP_synth_b_bprime"/>
    <property type="match status" value="1"/>
</dbReference>
<evidence type="ECO:0000256" key="11">
    <source>
        <dbReference type="ARBA" id="ARBA00023310"/>
    </source>
</evidence>
<dbReference type="SUPFAM" id="SSF81573">
    <property type="entry name" value="F1F0 ATP synthase subunit B, membrane domain"/>
    <property type="match status" value="1"/>
</dbReference>
<keyword evidence="5 14" id="KW-0138">CF(0)</keyword>
<comment type="subunit">
    <text evidence="13 14">F-type ATPases have 2 components, F(1) - the catalytic core - and F(0) - the membrane proton channel. F(1) has five subunits: alpha(3), beta(3), gamma(1), delta(1), epsilon(1). F(0) has three main subunits: a(1), b(2) and c(10-14). The alpha and beta chains form an alternating ring which encloses part of the gamma chain. F(1) is attached to F(0) by a central stalk formed by the gamma and epsilon chains, while a peripheral stalk is formed by the delta and b chains.</text>
</comment>
<accession>A0ABS1LHW0</accession>
<keyword evidence="11 14" id="KW-0066">ATP synthesis</keyword>
<dbReference type="InterPro" id="IPR050059">
    <property type="entry name" value="ATP_synthase_B_chain"/>
</dbReference>
<dbReference type="PANTHER" id="PTHR33445">
    <property type="entry name" value="ATP SYNTHASE SUBUNIT B', CHLOROPLASTIC"/>
    <property type="match status" value="1"/>
</dbReference>
<name>A0ABS1LHW0_9MICO</name>
<evidence type="ECO:0000256" key="14">
    <source>
        <dbReference type="HAMAP-Rule" id="MF_01398"/>
    </source>
</evidence>
<dbReference type="PANTHER" id="PTHR33445:SF1">
    <property type="entry name" value="ATP SYNTHASE SUBUNIT B"/>
    <property type="match status" value="1"/>
</dbReference>
<dbReference type="EMBL" id="JABBYC010000006">
    <property type="protein sequence ID" value="MBL0885824.1"/>
    <property type="molecule type" value="Genomic_DNA"/>
</dbReference>
<dbReference type="CDD" id="cd06503">
    <property type="entry name" value="ATP-synt_Fo_b"/>
    <property type="match status" value="1"/>
</dbReference>
<comment type="similarity">
    <text evidence="2 14 15">Belongs to the ATPase B chain family.</text>
</comment>
<evidence type="ECO:0000256" key="7">
    <source>
        <dbReference type="ARBA" id="ARBA00022781"/>
    </source>
</evidence>
<reference evidence="17 18" key="1">
    <citation type="journal article" date="2021" name="Arch. Microbiol.">
        <title>Myceligenerans indicum sp. nov., an actinobacterium isolated from mangrove sediment of Sundarbans, India.</title>
        <authorList>
            <person name="Asha K."/>
            <person name="Bhadury P."/>
        </authorList>
    </citation>
    <scope>NUCLEOTIDE SEQUENCE [LARGE SCALE GENOMIC DNA]</scope>
    <source>
        <strain evidence="17 18">I2</strain>
    </source>
</reference>
<dbReference type="RefSeq" id="WP_201845666.1">
    <property type="nucleotide sequence ID" value="NZ_JABBYC010000006.1"/>
</dbReference>
<keyword evidence="8 14" id="KW-1133">Transmembrane helix</keyword>
<evidence type="ECO:0000256" key="13">
    <source>
        <dbReference type="ARBA" id="ARBA00025830"/>
    </source>
</evidence>
<comment type="caution">
    <text evidence="17">The sequence shown here is derived from an EMBL/GenBank/DDBJ whole genome shotgun (WGS) entry which is preliminary data.</text>
</comment>
<keyword evidence="3 14" id="KW-0813">Transport</keyword>
<evidence type="ECO:0000313" key="17">
    <source>
        <dbReference type="EMBL" id="MBL0885824.1"/>
    </source>
</evidence>